<dbReference type="FunFam" id="1.10.10.10:FF:000001">
    <property type="entry name" value="LysR family transcriptional regulator"/>
    <property type="match status" value="1"/>
</dbReference>
<dbReference type="GO" id="GO:0000976">
    <property type="term" value="F:transcription cis-regulatory region binding"/>
    <property type="evidence" value="ECO:0007669"/>
    <property type="project" value="TreeGrafter"/>
</dbReference>
<evidence type="ECO:0000259" key="5">
    <source>
        <dbReference type="PROSITE" id="PS50931"/>
    </source>
</evidence>
<reference evidence="7" key="1">
    <citation type="submission" date="2018-06" db="EMBL/GenBank/DDBJ databases">
        <title>Complete genome of Pseudomonas insecticola strain QZS01.</title>
        <authorList>
            <person name="Wang J."/>
            <person name="Su Q."/>
        </authorList>
    </citation>
    <scope>NUCLEOTIDE SEQUENCE [LARGE SCALE GENOMIC DNA]</scope>
    <source>
        <strain evidence="7">QZS01</strain>
    </source>
</reference>
<organism evidence="6 7">
    <name type="scientific">Entomomonas moraniae</name>
    <dbReference type="NCBI Taxonomy" id="2213226"/>
    <lineage>
        <taxon>Bacteria</taxon>
        <taxon>Pseudomonadati</taxon>
        <taxon>Pseudomonadota</taxon>
        <taxon>Gammaproteobacteria</taxon>
        <taxon>Pseudomonadales</taxon>
        <taxon>Pseudomonadaceae</taxon>
        <taxon>Entomomonas</taxon>
    </lineage>
</organism>
<dbReference type="PRINTS" id="PR00039">
    <property type="entry name" value="HTHLYSR"/>
</dbReference>
<feature type="domain" description="HTH lysR-type" evidence="5">
    <location>
        <begin position="3"/>
        <end position="66"/>
    </location>
</feature>
<dbReference type="Gene3D" id="1.10.10.10">
    <property type="entry name" value="Winged helix-like DNA-binding domain superfamily/Winged helix DNA-binding domain"/>
    <property type="match status" value="1"/>
</dbReference>
<dbReference type="Gene3D" id="3.40.190.290">
    <property type="match status" value="1"/>
</dbReference>
<dbReference type="AlphaFoldDB" id="A0A3Q9JM61"/>
<gene>
    <name evidence="6" type="ORF">DM558_11320</name>
</gene>
<sequence length="299" mass="33756">MNLNLHLVRIFYHVVESQSFSRAAERLFISQPAVSKAIKELENQLDLVLVERGLVGVKRRRAIKLTSDGEALFEHARAIFSLERVAIDDLQSRVELKQGRLAVGASSTIASYWIADYVTRFHQQYPGIDVRIEVGNTESMWQALIDCHIDLALVEGDVVDPRIVKEVWQDEELVVITHPDASFSCEDLVNQQWLVREQGSGTYLVTEKMLERLAIHPRDRLTIASNEGIARMVACGAGVAILPLCIVQDLVSLKQLKIFKVPQFKTLSRSLFLLTLKDRPVTKLQKSFIDCLKTSSIYG</sequence>
<evidence type="ECO:0000256" key="2">
    <source>
        <dbReference type="ARBA" id="ARBA00023015"/>
    </source>
</evidence>
<keyword evidence="2" id="KW-0805">Transcription regulation</keyword>
<keyword evidence="3" id="KW-0238">DNA-binding</keyword>
<dbReference type="InterPro" id="IPR036390">
    <property type="entry name" value="WH_DNA-bd_sf"/>
</dbReference>
<dbReference type="KEGG" id="emo:DM558_11320"/>
<dbReference type="Proteomes" id="UP000273143">
    <property type="component" value="Chromosome"/>
</dbReference>
<dbReference type="EMBL" id="CP029822">
    <property type="protein sequence ID" value="AZS51322.1"/>
    <property type="molecule type" value="Genomic_DNA"/>
</dbReference>
<dbReference type="InterPro" id="IPR005119">
    <property type="entry name" value="LysR_subst-bd"/>
</dbReference>
<dbReference type="GO" id="GO:0003700">
    <property type="term" value="F:DNA-binding transcription factor activity"/>
    <property type="evidence" value="ECO:0007669"/>
    <property type="project" value="InterPro"/>
</dbReference>
<dbReference type="PROSITE" id="PS50931">
    <property type="entry name" value="HTH_LYSR"/>
    <property type="match status" value="1"/>
</dbReference>
<comment type="similarity">
    <text evidence="1">Belongs to the LysR transcriptional regulatory family.</text>
</comment>
<evidence type="ECO:0000313" key="7">
    <source>
        <dbReference type="Proteomes" id="UP000273143"/>
    </source>
</evidence>
<dbReference type="SUPFAM" id="SSF46785">
    <property type="entry name" value="Winged helix' DNA-binding domain"/>
    <property type="match status" value="1"/>
</dbReference>
<evidence type="ECO:0000256" key="1">
    <source>
        <dbReference type="ARBA" id="ARBA00009437"/>
    </source>
</evidence>
<dbReference type="Pfam" id="PF03466">
    <property type="entry name" value="LysR_substrate"/>
    <property type="match status" value="1"/>
</dbReference>
<proteinExistence type="inferred from homology"/>
<dbReference type="InterPro" id="IPR000847">
    <property type="entry name" value="LysR_HTH_N"/>
</dbReference>
<dbReference type="Pfam" id="PF00126">
    <property type="entry name" value="HTH_1"/>
    <property type="match status" value="1"/>
</dbReference>
<evidence type="ECO:0000313" key="6">
    <source>
        <dbReference type="EMBL" id="AZS51322.1"/>
    </source>
</evidence>
<dbReference type="RefSeq" id="WP_127164086.1">
    <property type="nucleotide sequence ID" value="NZ_CP029822.1"/>
</dbReference>
<dbReference type="PANTHER" id="PTHR30126:SF39">
    <property type="entry name" value="HTH-TYPE TRANSCRIPTIONAL REGULATOR CYSL"/>
    <property type="match status" value="1"/>
</dbReference>
<name>A0A3Q9JM61_9GAMM</name>
<protein>
    <submittedName>
        <fullName evidence="6">LysR family transcriptional regulator</fullName>
    </submittedName>
</protein>
<dbReference type="InterPro" id="IPR036388">
    <property type="entry name" value="WH-like_DNA-bd_sf"/>
</dbReference>
<keyword evidence="4" id="KW-0804">Transcription</keyword>
<evidence type="ECO:0000256" key="3">
    <source>
        <dbReference type="ARBA" id="ARBA00023125"/>
    </source>
</evidence>
<keyword evidence="7" id="KW-1185">Reference proteome</keyword>
<dbReference type="SUPFAM" id="SSF53850">
    <property type="entry name" value="Periplasmic binding protein-like II"/>
    <property type="match status" value="1"/>
</dbReference>
<evidence type="ECO:0000256" key="4">
    <source>
        <dbReference type="ARBA" id="ARBA00023163"/>
    </source>
</evidence>
<dbReference type="PANTHER" id="PTHR30126">
    <property type="entry name" value="HTH-TYPE TRANSCRIPTIONAL REGULATOR"/>
    <property type="match status" value="1"/>
</dbReference>
<accession>A0A3Q9JM61</accession>